<dbReference type="Gene3D" id="2.60.120.680">
    <property type="entry name" value="GOLD domain"/>
    <property type="match status" value="1"/>
</dbReference>
<dbReference type="FunFam" id="2.40.160.120:FF:000013">
    <property type="entry name" value="Oxysterol binding protein"/>
    <property type="match status" value="1"/>
</dbReference>
<dbReference type="InterPro" id="IPR011993">
    <property type="entry name" value="PH-like_dom_sf"/>
</dbReference>
<dbReference type="PROSITE" id="PS50003">
    <property type="entry name" value="PH_DOMAIN"/>
    <property type="match status" value="1"/>
</dbReference>
<dbReference type="EMBL" id="JAXLQG010000018">
    <property type="protein sequence ID" value="KAK5530868.1"/>
    <property type="molecule type" value="Genomic_DNA"/>
</dbReference>
<evidence type="ECO:0000313" key="11">
    <source>
        <dbReference type="Proteomes" id="UP001345827"/>
    </source>
</evidence>
<feature type="compositionally biased region" description="Basic and acidic residues" evidence="8">
    <location>
        <begin position="521"/>
        <end position="536"/>
    </location>
</feature>
<evidence type="ECO:0000256" key="5">
    <source>
        <dbReference type="ARBA" id="ARBA00022553"/>
    </source>
</evidence>
<feature type="compositionally biased region" description="Acidic residues" evidence="8">
    <location>
        <begin position="537"/>
        <end position="557"/>
    </location>
</feature>
<dbReference type="GO" id="GO:0032541">
    <property type="term" value="C:cortical endoplasmic reticulum"/>
    <property type="evidence" value="ECO:0007669"/>
    <property type="project" value="TreeGrafter"/>
</dbReference>
<proteinExistence type="inferred from homology"/>
<dbReference type="GO" id="GO:0120009">
    <property type="term" value="P:intermembrane lipid transfer"/>
    <property type="evidence" value="ECO:0007669"/>
    <property type="project" value="UniProtKB-ARBA"/>
</dbReference>
<evidence type="ECO:0000256" key="7">
    <source>
        <dbReference type="ARBA" id="ARBA00023121"/>
    </source>
</evidence>
<dbReference type="SUPFAM" id="SSF50729">
    <property type="entry name" value="PH domain-like"/>
    <property type="match status" value="1"/>
</dbReference>
<evidence type="ECO:0000256" key="6">
    <source>
        <dbReference type="ARBA" id="ARBA00023055"/>
    </source>
</evidence>
<dbReference type="GO" id="GO:0097038">
    <property type="term" value="C:perinuclear endoplasmic reticulum"/>
    <property type="evidence" value="ECO:0007669"/>
    <property type="project" value="TreeGrafter"/>
</dbReference>
<dbReference type="InterPro" id="IPR001849">
    <property type="entry name" value="PH_domain"/>
</dbReference>
<dbReference type="GO" id="GO:0005829">
    <property type="term" value="C:cytosol"/>
    <property type="evidence" value="ECO:0007669"/>
    <property type="project" value="TreeGrafter"/>
</dbReference>
<feature type="domain" description="PH" evidence="9">
    <location>
        <begin position="217"/>
        <end position="311"/>
    </location>
</feature>
<evidence type="ECO:0000256" key="2">
    <source>
        <dbReference type="ARBA" id="ARBA00008842"/>
    </source>
</evidence>
<dbReference type="InterPro" id="IPR041680">
    <property type="entry name" value="PH_8"/>
</dbReference>
<dbReference type="InterPro" id="IPR037239">
    <property type="entry name" value="OSBP_sf"/>
</dbReference>
<evidence type="ECO:0000313" key="10">
    <source>
        <dbReference type="EMBL" id="KAK5530868.1"/>
    </source>
</evidence>
<dbReference type="Pfam" id="PF01237">
    <property type="entry name" value="Oxysterol_BP"/>
    <property type="match status" value="1"/>
</dbReference>
<keyword evidence="6" id="KW-0445">Lipid transport</keyword>
<reference evidence="10 11" key="1">
    <citation type="submission" date="2023-06" db="EMBL/GenBank/DDBJ databases">
        <title>Black Yeasts Isolated from many extreme environments.</title>
        <authorList>
            <person name="Coleine C."/>
            <person name="Stajich J.E."/>
            <person name="Selbmann L."/>
        </authorList>
    </citation>
    <scope>NUCLEOTIDE SEQUENCE [LARGE SCALE GENOMIC DNA]</scope>
    <source>
        <strain evidence="10 11">CCFEE 5887</strain>
    </source>
</reference>
<dbReference type="FunFam" id="2.30.29.30:FF:000369">
    <property type="entry name" value="Oxysterol binding protein"/>
    <property type="match status" value="1"/>
</dbReference>
<evidence type="ECO:0000256" key="8">
    <source>
        <dbReference type="SAM" id="MobiDB-lite"/>
    </source>
</evidence>
<evidence type="ECO:0000256" key="1">
    <source>
        <dbReference type="ARBA" id="ARBA00004496"/>
    </source>
</evidence>
<dbReference type="CDD" id="cd13289">
    <property type="entry name" value="PH_Osh3p_yeast"/>
    <property type="match status" value="1"/>
</dbReference>
<feature type="compositionally biased region" description="Low complexity" evidence="8">
    <location>
        <begin position="382"/>
        <end position="392"/>
    </location>
</feature>
<dbReference type="GO" id="GO:0032934">
    <property type="term" value="F:sterol binding"/>
    <property type="evidence" value="ECO:0007669"/>
    <property type="project" value="TreeGrafter"/>
</dbReference>
<dbReference type="Proteomes" id="UP001345827">
    <property type="component" value="Unassembled WGS sequence"/>
</dbReference>
<dbReference type="Gene3D" id="2.30.29.30">
    <property type="entry name" value="Pleckstrin-homology domain (PH domain)/Phosphotyrosine-binding domain (PTB)"/>
    <property type="match status" value="1"/>
</dbReference>
<keyword evidence="11" id="KW-1185">Reference proteome</keyword>
<dbReference type="Pfam" id="PF15409">
    <property type="entry name" value="PH_8"/>
    <property type="match status" value="1"/>
</dbReference>
<organism evidence="10 11">
    <name type="scientific">Vermiconidia calcicola</name>
    <dbReference type="NCBI Taxonomy" id="1690605"/>
    <lineage>
        <taxon>Eukaryota</taxon>
        <taxon>Fungi</taxon>
        <taxon>Dikarya</taxon>
        <taxon>Ascomycota</taxon>
        <taxon>Pezizomycotina</taxon>
        <taxon>Dothideomycetes</taxon>
        <taxon>Dothideomycetidae</taxon>
        <taxon>Mycosphaerellales</taxon>
        <taxon>Extremaceae</taxon>
        <taxon>Vermiconidia</taxon>
    </lineage>
</organism>
<evidence type="ECO:0000256" key="3">
    <source>
        <dbReference type="ARBA" id="ARBA00022448"/>
    </source>
</evidence>
<keyword evidence="4" id="KW-0963">Cytoplasm</keyword>
<evidence type="ECO:0000256" key="4">
    <source>
        <dbReference type="ARBA" id="ARBA00022490"/>
    </source>
</evidence>
<feature type="region of interest" description="Disordered" evidence="8">
    <location>
        <begin position="897"/>
        <end position="922"/>
    </location>
</feature>
<dbReference type="SUPFAM" id="SSF144000">
    <property type="entry name" value="Oxysterol-binding protein-like"/>
    <property type="match status" value="1"/>
</dbReference>
<dbReference type="InterPro" id="IPR036598">
    <property type="entry name" value="GOLD_dom_sf"/>
</dbReference>
<dbReference type="PANTHER" id="PTHR10972">
    <property type="entry name" value="OXYSTEROL-BINDING PROTEIN-RELATED"/>
    <property type="match status" value="1"/>
</dbReference>
<dbReference type="GO" id="GO:0005886">
    <property type="term" value="C:plasma membrane"/>
    <property type="evidence" value="ECO:0007669"/>
    <property type="project" value="TreeGrafter"/>
</dbReference>
<dbReference type="GO" id="GO:0035621">
    <property type="term" value="P:ER to Golgi ceramide transport"/>
    <property type="evidence" value="ECO:0007669"/>
    <property type="project" value="TreeGrafter"/>
</dbReference>
<dbReference type="GO" id="GO:0006897">
    <property type="term" value="P:endocytosis"/>
    <property type="evidence" value="ECO:0007669"/>
    <property type="project" value="TreeGrafter"/>
</dbReference>
<accession>A0AAV9PZW3</accession>
<gene>
    <name evidence="10" type="primary">OSH3</name>
    <name evidence="10" type="ORF">LTR25_008725</name>
</gene>
<dbReference type="InterPro" id="IPR000648">
    <property type="entry name" value="Oxysterol-bd"/>
</dbReference>
<keyword evidence="3" id="KW-0813">Transport</keyword>
<evidence type="ECO:0000259" key="9">
    <source>
        <dbReference type="PROSITE" id="PS50003"/>
    </source>
</evidence>
<comment type="caution">
    <text evidence="10">The sequence shown here is derived from an EMBL/GenBank/DDBJ whole genome shotgun (WGS) entry which is preliminary data.</text>
</comment>
<keyword evidence="7" id="KW-0446">Lipid-binding</keyword>
<dbReference type="SUPFAM" id="SSF101576">
    <property type="entry name" value="Supernatant protein factor (SPF), C-terminal domain"/>
    <property type="match status" value="1"/>
</dbReference>
<dbReference type="PANTHER" id="PTHR10972:SF203">
    <property type="entry name" value="OXYSTEROL-BINDING PROTEIN HOMOLOG 3"/>
    <property type="match status" value="1"/>
</dbReference>
<feature type="region of interest" description="Disordered" evidence="8">
    <location>
        <begin position="372"/>
        <end position="395"/>
    </location>
</feature>
<dbReference type="GO" id="GO:0030011">
    <property type="term" value="P:maintenance of cell polarity"/>
    <property type="evidence" value="ECO:0007669"/>
    <property type="project" value="TreeGrafter"/>
</dbReference>
<dbReference type="Gene3D" id="2.40.160.120">
    <property type="match status" value="1"/>
</dbReference>
<dbReference type="GO" id="GO:0034727">
    <property type="term" value="P:piecemeal microautophagy of the nucleus"/>
    <property type="evidence" value="ECO:0007669"/>
    <property type="project" value="TreeGrafter"/>
</dbReference>
<sequence>MAGLEQIEVHSRNYLVRWINVKQEHTICWTILPHKKSINFGLFKHPGPLSNLHSSSSSLPPPSPNPSAVDEDKSETGSSAIEKLTGIGLKQITWVGKCEADRVSHGRHDVRLGEAGNYALVFDNTFSKNISKTATVFLLTYPTACQSQFQFGAQPQQGQSMASAMAIASASAPLFKRSPRLKAKDKESVDSLRQASINHSVAGSIAPVSEGLRLDSPSIHTGVLQKRRRKKHQGYARRFFCLDYTSSTLSYYHDRNSSALRGAIPLSLAAITANTKSREITIDSGAEIWHLKASNEADFQAWKNALETAARLMLQSYNPGEKLHIDIGKEGASDGASAFDGQEWVRLETLLSRISGTRDAVRRLCLDTLAQGLPPPSPRLGSTSPATTPTEAPMDDYFKQDEKRPFWKRKPSTNNNQANIFKRSVSAQLAVPVPGVESPIRNGLPSPQVPPDGQNRLRLRHEESMHDHCKALLHDLDSVVGEFSILMSESNIRRTTPPKSAVSRLSMQSVESQEYFDAEDTSHVWDIHSDTDHEGTDEGTGEDEDSVTSSDIGEDSPDVGKRRSGSVSTYLPPRSKSLTPLPLGPILRRNQIAPPTIMPPSLIGFLRKNVGKDLSTISMPVSANEPLSLLQRAAEQLEYSPLLESADKSHDVFERLMYVTAFAVSSLSNSRVKERSIRKPFNPMLGETYELVREDRGFRFIGEKVSHRPVQLAIHAESSQWTFTQSPLPSQKFWGKSSEIITEGKARLVLHSTGESYSWSTATCFLRNIIAGEKYVEPVGTMTIFNESSGHKAVVSFKAKGMFSGRSEEVEVQTFDANGQDLAIGLNGTWTNALQLKEPGKLGRSTIWSVGPLVDEAPKHYGMTLFAVQLNEITELEHGKLPPTDSRLRPDQQALERGDHDGAETLKNQLEEGQRARRRDMEGNGEAWKARWFSKVELDDEVVWKLKTGKEGYWEERTRGEWTGVVPVLQVQQ</sequence>
<comment type="subcellular location">
    <subcellularLocation>
        <location evidence="1">Cytoplasm</location>
    </subcellularLocation>
</comment>
<dbReference type="AlphaFoldDB" id="A0AAV9PZW3"/>
<dbReference type="Gene3D" id="3.30.70.3490">
    <property type="match status" value="1"/>
</dbReference>
<keyword evidence="5" id="KW-0597">Phosphoprotein</keyword>
<protein>
    <submittedName>
        <fullName evidence="10">Oxysterol-binding protein 3</fullName>
    </submittedName>
</protein>
<name>A0AAV9PZW3_9PEZI</name>
<feature type="region of interest" description="Disordered" evidence="8">
    <location>
        <begin position="521"/>
        <end position="582"/>
    </location>
</feature>
<dbReference type="SMART" id="SM00233">
    <property type="entry name" value="PH"/>
    <property type="match status" value="1"/>
</dbReference>
<feature type="region of interest" description="Disordered" evidence="8">
    <location>
        <begin position="51"/>
        <end position="77"/>
    </location>
</feature>
<comment type="similarity">
    <text evidence="2">Belongs to the OSBP family.</text>
</comment>
<dbReference type="GO" id="GO:0006887">
    <property type="term" value="P:exocytosis"/>
    <property type="evidence" value="ECO:0007669"/>
    <property type="project" value="TreeGrafter"/>
</dbReference>